<reference evidence="3" key="1">
    <citation type="submission" date="2019-12" db="EMBL/GenBank/DDBJ databases">
        <title>Actinomadura physcomitrii sp. nov., a novel actinomycete isolated from moss [Physcomitrium sphaericum (Ludw) Fuernr].</title>
        <authorList>
            <person name="Zhuang X."/>
        </authorList>
    </citation>
    <scope>NUCLEOTIDE SEQUENCE [LARGE SCALE GENOMIC DNA]</scope>
    <source>
        <strain evidence="3">LD22</strain>
    </source>
</reference>
<evidence type="ECO:0000259" key="1">
    <source>
        <dbReference type="Pfam" id="PF07398"/>
    </source>
</evidence>
<evidence type="ECO:0000259" key="2">
    <source>
        <dbReference type="Pfam" id="PF11716"/>
    </source>
</evidence>
<dbReference type="PANTHER" id="PTHR40758">
    <property type="entry name" value="CONSERVED PROTEIN"/>
    <property type="match status" value="1"/>
</dbReference>
<dbReference type="NCBIfam" id="TIGR03083">
    <property type="entry name" value="maleylpyruvate isomerase family mycothiol-dependent enzyme"/>
    <property type="match status" value="1"/>
</dbReference>
<sequence>MDDQQLGARRIVEALREHTAGMAAAVTGADPEMKVPTCPEWTLRDLVGHIGQAHRWAAGFVRAGETDLVTQVPRTAPGSAADWPGWLRDGADDLVRAFEADPDRTVAHPVMGSRPAAMWVRRMLHDTAVHHADAAFTTGARYEIAADVAADGITEWLGLVTEPAAATLQPRLAELRGRGETLSLRPSEPSVPGWVITREPDGLGWERAGRDGDMTAAGPVRDLMLVFARRLAPDEAQVKVTGDRALLDHWLARTAF</sequence>
<dbReference type="GO" id="GO:0005886">
    <property type="term" value="C:plasma membrane"/>
    <property type="evidence" value="ECO:0007669"/>
    <property type="project" value="TreeGrafter"/>
</dbReference>
<dbReference type="PANTHER" id="PTHR40758:SF1">
    <property type="entry name" value="CONSERVED PROTEIN"/>
    <property type="match status" value="1"/>
</dbReference>
<dbReference type="RefSeq" id="WP_151594224.1">
    <property type="nucleotide sequence ID" value="NZ_WBMS02000010.1"/>
</dbReference>
<proteinExistence type="predicted"/>
<name>A0A6I4M9X8_9ACTN</name>
<dbReference type="GO" id="GO:0016853">
    <property type="term" value="F:isomerase activity"/>
    <property type="evidence" value="ECO:0007669"/>
    <property type="project" value="UniProtKB-KW"/>
</dbReference>
<dbReference type="Pfam" id="PF07398">
    <property type="entry name" value="MDMPI_C"/>
    <property type="match status" value="1"/>
</dbReference>
<dbReference type="GO" id="GO:0046872">
    <property type="term" value="F:metal ion binding"/>
    <property type="evidence" value="ECO:0007669"/>
    <property type="project" value="InterPro"/>
</dbReference>
<dbReference type="InterPro" id="IPR017517">
    <property type="entry name" value="Maleyloyr_isom"/>
</dbReference>
<dbReference type="InterPro" id="IPR034660">
    <property type="entry name" value="DinB/YfiT-like"/>
</dbReference>
<dbReference type="EMBL" id="WBMS02000010">
    <property type="protein sequence ID" value="MWA01740.1"/>
    <property type="molecule type" value="Genomic_DNA"/>
</dbReference>
<dbReference type="Proteomes" id="UP000462055">
    <property type="component" value="Unassembled WGS sequence"/>
</dbReference>
<evidence type="ECO:0000313" key="4">
    <source>
        <dbReference type="Proteomes" id="UP000462055"/>
    </source>
</evidence>
<organism evidence="3 4">
    <name type="scientific">Actinomadura physcomitrii</name>
    <dbReference type="NCBI Taxonomy" id="2650748"/>
    <lineage>
        <taxon>Bacteria</taxon>
        <taxon>Bacillati</taxon>
        <taxon>Actinomycetota</taxon>
        <taxon>Actinomycetes</taxon>
        <taxon>Streptosporangiales</taxon>
        <taxon>Thermomonosporaceae</taxon>
        <taxon>Actinomadura</taxon>
    </lineage>
</organism>
<keyword evidence="4" id="KW-1185">Reference proteome</keyword>
<dbReference type="InterPro" id="IPR010872">
    <property type="entry name" value="MDMPI_C-term_domain"/>
</dbReference>
<gene>
    <name evidence="3" type="ORF">F8568_015425</name>
</gene>
<dbReference type="AlphaFoldDB" id="A0A6I4M9X8"/>
<evidence type="ECO:0000313" key="3">
    <source>
        <dbReference type="EMBL" id="MWA01740.1"/>
    </source>
</evidence>
<keyword evidence="3" id="KW-0413">Isomerase</keyword>
<feature type="domain" description="Mycothiol-dependent maleylpyruvate isomerase metal-binding" evidence="2">
    <location>
        <begin position="13"/>
        <end position="135"/>
    </location>
</feature>
<comment type="caution">
    <text evidence="3">The sequence shown here is derived from an EMBL/GenBank/DDBJ whole genome shotgun (WGS) entry which is preliminary data.</text>
</comment>
<accession>A0A6I4M9X8</accession>
<dbReference type="Pfam" id="PF11716">
    <property type="entry name" value="MDMPI_N"/>
    <property type="match status" value="1"/>
</dbReference>
<protein>
    <submittedName>
        <fullName evidence="3">Maleylpyruvate isomerase family mycothiol-dependent enzyme</fullName>
    </submittedName>
</protein>
<dbReference type="SUPFAM" id="SSF109854">
    <property type="entry name" value="DinB/YfiT-like putative metalloenzymes"/>
    <property type="match status" value="1"/>
</dbReference>
<feature type="domain" description="MDMPI C-terminal" evidence="1">
    <location>
        <begin position="147"/>
        <end position="248"/>
    </location>
</feature>
<dbReference type="InterPro" id="IPR024344">
    <property type="entry name" value="MDMPI_metal-binding"/>
</dbReference>